<dbReference type="Gene3D" id="2.130.10.10">
    <property type="entry name" value="YVTN repeat-like/Quinoprotein amine dehydrogenase"/>
    <property type="match status" value="1"/>
</dbReference>
<reference evidence="2" key="1">
    <citation type="submission" date="2023-06" db="EMBL/GenBank/DDBJ databases">
        <title>Genome-scale phylogeny and comparative genomics of the fungal order Sordariales.</title>
        <authorList>
            <consortium name="Lawrence Berkeley National Laboratory"/>
            <person name="Hensen N."/>
            <person name="Bonometti L."/>
            <person name="Westerberg I."/>
            <person name="Brannstrom I.O."/>
            <person name="Guillou S."/>
            <person name="Cros-Aarteil S."/>
            <person name="Calhoun S."/>
            <person name="Haridas S."/>
            <person name="Kuo A."/>
            <person name="Mondo S."/>
            <person name="Pangilinan J."/>
            <person name="Riley R."/>
            <person name="Labutti K."/>
            <person name="Andreopoulos B."/>
            <person name="Lipzen A."/>
            <person name="Chen C."/>
            <person name="Yanf M."/>
            <person name="Daum C."/>
            <person name="Ng V."/>
            <person name="Clum A."/>
            <person name="Steindorff A."/>
            <person name="Ohm R."/>
            <person name="Martin F."/>
            <person name="Silar P."/>
            <person name="Natvig D."/>
            <person name="Lalanne C."/>
            <person name="Gautier V."/>
            <person name="Ament-Velasquez S.L."/>
            <person name="Kruys A."/>
            <person name="Hutchinson M.I."/>
            <person name="Powell A.J."/>
            <person name="Barry K."/>
            <person name="Miller A.N."/>
            <person name="Grigoriev I.V."/>
            <person name="Debuchy R."/>
            <person name="Gladieux P."/>
            <person name="Thoren M.H."/>
            <person name="Johannesson H."/>
        </authorList>
    </citation>
    <scope>NUCLEOTIDE SEQUENCE</scope>
    <source>
        <strain evidence="2">SMH2532-1</strain>
    </source>
</reference>
<organism evidence="2 3">
    <name type="scientific">Cercophora newfieldiana</name>
    <dbReference type="NCBI Taxonomy" id="92897"/>
    <lineage>
        <taxon>Eukaryota</taxon>
        <taxon>Fungi</taxon>
        <taxon>Dikarya</taxon>
        <taxon>Ascomycota</taxon>
        <taxon>Pezizomycotina</taxon>
        <taxon>Sordariomycetes</taxon>
        <taxon>Sordariomycetidae</taxon>
        <taxon>Sordariales</taxon>
        <taxon>Lasiosphaeriaceae</taxon>
        <taxon>Cercophora</taxon>
    </lineage>
</organism>
<feature type="region of interest" description="Disordered" evidence="1">
    <location>
        <begin position="1"/>
        <end position="32"/>
    </location>
</feature>
<accession>A0AA39YN22</accession>
<evidence type="ECO:0000256" key="1">
    <source>
        <dbReference type="SAM" id="MobiDB-lite"/>
    </source>
</evidence>
<sequence>MALDDLLQRETIERDERDERDDAADADAEPNSYSSCCITAGCTDGNVYVWDTAQGDRPIHILLSHGESMEEMLGNREMADVGVKFTAWG</sequence>
<dbReference type="AlphaFoldDB" id="A0AA39YN22"/>
<keyword evidence="3" id="KW-1185">Reference proteome</keyword>
<dbReference type="EMBL" id="JAULSV010000001">
    <property type="protein sequence ID" value="KAK0655544.1"/>
    <property type="molecule type" value="Genomic_DNA"/>
</dbReference>
<protein>
    <submittedName>
        <fullName evidence="2">Uncharacterized protein</fullName>
    </submittedName>
</protein>
<feature type="compositionally biased region" description="Basic and acidic residues" evidence="1">
    <location>
        <begin position="1"/>
        <end position="17"/>
    </location>
</feature>
<dbReference type="InterPro" id="IPR015943">
    <property type="entry name" value="WD40/YVTN_repeat-like_dom_sf"/>
</dbReference>
<evidence type="ECO:0000313" key="2">
    <source>
        <dbReference type="EMBL" id="KAK0655544.1"/>
    </source>
</evidence>
<name>A0AA39YN22_9PEZI</name>
<dbReference type="Proteomes" id="UP001174936">
    <property type="component" value="Unassembled WGS sequence"/>
</dbReference>
<gene>
    <name evidence="2" type="ORF">B0T16DRAFT_451200</name>
</gene>
<evidence type="ECO:0000313" key="3">
    <source>
        <dbReference type="Proteomes" id="UP001174936"/>
    </source>
</evidence>
<comment type="caution">
    <text evidence="2">The sequence shown here is derived from an EMBL/GenBank/DDBJ whole genome shotgun (WGS) entry which is preliminary data.</text>
</comment>
<proteinExistence type="predicted"/>
<feature type="compositionally biased region" description="Acidic residues" evidence="1">
    <location>
        <begin position="18"/>
        <end position="28"/>
    </location>
</feature>